<feature type="domain" description="RING-type" evidence="2">
    <location>
        <begin position="176"/>
        <end position="222"/>
    </location>
</feature>
<organism evidence="3">
    <name type="scientific">Barrevirus sp</name>
    <dbReference type="NCBI Taxonomy" id="2487763"/>
    <lineage>
        <taxon>Viruses</taxon>
        <taxon>Varidnaviria</taxon>
        <taxon>Bamfordvirae</taxon>
        <taxon>Nucleocytoviricota</taxon>
        <taxon>Megaviricetes</taxon>
        <taxon>Imitervirales</taxon>
        <taxon>Mimiviridae</taxon>
        <taxon>Klosneuvirinae</taxon>
    </lineage>
</organism>
<evidence type="ECO:0000256" key="1">
    <source>
        <dbReference type="PROSITE-ProRule" id="PRU00175"/>
    </source>
</evidence>
<name>A0A3G4ZPZ1_9VIRU</name>
<dbReference type="GO" id="GO:0008270">
    <property type="term" value="F:zinc ion binding"/>
    <property type="evidence" value="ECO:0007669"/>
    <property type="project" value="UniProtKB-KW"/>
</dbReference>
<gene>
    <name evidence="3" type="ORF">Barrevirus5_14</name>
</gene>
<dbReference type="EMBL" id="MK072002">
    <property type="protein sequence ID" value="AYV76955.1"/>
    <property type="molecule type" value="Genomic_DNA"/>
</dbReference>
<evidence type="ECO:0000259" key="2">
    <source>
        <dbReference type="PROSITE" id="PS50089"/>
    </source>
</evidence>
<accession>A0A3G4ZPZ1</accession>
<proteinExistence type="predicted"/>
<sequence>MDKDNDVRYAIRLRAHEYGIFDEDLIERLFCEFEKKQYEDISDIINETFIDYQEDIGEEGYIEPSETGSLSHDLTISDLESTRYFDSANSLNVGQQDALRTEYNNRYPPMLPQNMYQVNPFAQLFGNFPPLQADNFVNPFTSVKVTMTKDALSQIKDLTYDELIEILPNLDPLEKCAICWEKLSEPIDDLKFYKVLNCNHCFHSVCITEELENYSYHCPTCKTECGDHEVKAGDDGYIDPEYVFELNNEEGGWEEEEIYNFCQCSECMSLNDLA</sequence>
<keyword evidence="1" id="KW-0863">Zinc-finger</keyword>
<dbReference type="Gene3D" id="3.30.40.10">
    <property type="entry name" value="Zinc/RING finger domain, C3HC4 (zinc finger)"/>
    <property type="match status" value="1"/>
</dbReference>
<dbReference type="PROSITE" id="PS50089">
    <property type="entry name" value="ZF_RING_2"/>
    <property type="match status" value="1"/>
</dbReference>
<dbReference type="InterPro" id="IPR013083">
    <property type="entry name" value="Znf_RING/FYVE/PHD"/>
</dbReference>
<keyword evidence="1" id="KW-0479">Metal-binding</keyword>
<evidence type="ECO:0000313" key="3">
    <source>
        <dbReference type="EMBL" id="AYV76955.1"/>
    </source>
</evidence>
<dbReference type="CDD" id="cd16448">
    <property type="entry name" value="RING-H2"/>
    <property type="match status" value="1"/>
</dbReference>
<dbReference type="Pfam" id="PF13639">
    <property type="entry name" value="zf-RING_2"/>
    <property type="match status" value="1"/>
</dbReference>
<dbReference type="InterPro" id="IPR001841">
    <property type="entry name" value="Znf_RING"/>
</dbReference>
<reference evidence="3" key="1">
    <citation type="submission" date="2018-10" db="EMBL/GenBank/DDBJ databases">
        <title>Hidden diversity of soil giant viruses.</title>
        <authorList>
            <person name="Schulz F."/>
            <person name="Alteio L."/>
            <person name="Goudeau D."/>
            <person name="Ryan E.M."/>
            <person name="Malmstrom R.R."/>
            <person name="Blanchard J."/>
            <person name="Woyke T."/>
        </authorList>
    </citation>
    <scope>NUCLEOTIDE SEQUENCE</scope>
    <source>
        <strain evidence="3">BAV1</strain>
    </source>
</reference>
<dbReference type="SMART" id="SM00184">
    <property type="entry name" value="RING"/>
    <property type="match status" value="1"/>
</dbReference>
<protein>
    <submittedName>
        <fullName evidence="3">RING finger protein</fullName>
    </submittedName>
</protein>
<dbReference type="SUPFAM" id="SSF57850">
    <property type="entry name" value="RING/U-box"/>
    <property type="match status" value="1"/>
</dbReference>
<keyword evidence="1" id="KW-0862">Zinc</keyword>